<name>A0A2H0X0P0_9BACT</name>
<accession>A0A2H0X0P0</accession>
<gene>
    <name evidence="1" type="ORF">COT54_03020</name>
</gene>
<comment type="caution">
    <text evidence="1">The sequence shown here is derived from an EMBL/GenBank/DDBJ whole genome shotgun (WGS) entry which is preliminary data.</text>
</comment>
<evidence type="ECO:0000313" key="1">
    <source>
        <dbReference type="EMBL" id="PIS17748.1"/>
    </source>
</evidence>
<evidence type="ECO:0008006" key="3">
    <source>
        <dbReference type="Google" id="ProtNLM"/>
    </source>
</evidence>
<evidence type="ECO:0000313" key="2">
    <source>
        <dbReference type="Proteomes" id="UP000229574"/>
    </source>
</evidence>
<organism evidence="1 2">
    <name type="scientific">Candidatus Collierbacteria bacterium CG09_land_8_20_14_0_10_46_12</name>
    <dbReference type="NCBI Taxonomy" id="1974533"/>
    <lineage>
        <taxon>Bacteria</taxon>
        <taxon>Candidatus Collieribacteriota</taxon>
    </lineage>
</organism>
<dbReference type="AlphaFoldDB" id="A0A2H0X0P0"/>
<proteinExistence type="predicted"/>
<reference evidence="2" key="1">
    <citation type="submission" date="2017-09" db="EMBL/GenBank/DDBJ databases">
        <title>Depth-based differentiation of microbial function through sediment-hosted aquifers and enrichment of novel symbionts in the deep terrestrial subsurface.</title>
        <authorList>
            <person name="Probst A.J."/>
            <person name="Ladd B."/>
            <person name="Jarett J.K."/>
            <person name="Geller-Mcgrath D.E."/>
            <person name="Sieber C.M.K."/>
            <person name="Emerson J.B."/>
            <person name="Anantharaman K."/>
            <person name="Thomas B.C."/>
            <person name="Malmstrom R."/>
            <person name="Stieglmeier M."/>
            <person name="Klingl A."/>
            <person name="Woyke T."/>
            <person name="Ryan C.M."/>
            <person name="Banfield J.F."/>
        </authorList>
    </citation>
    <scope>NUCLEOTIDE SEQUENCE [LARGE SCALE GENOMIC DNA]</scope>
</reference>
<dbReference type="Proteomes" id="UP000229574">
    <property type="component" value="Unassembled WGS sequence"/>
</dbReference>
<dbReference type="EMBL" id="PEYY01000117">
    <property type="protein sequence ID" value="PIS17748.1"/>
    <property type="molecule type" value="Genomic_DNA"/>
</dbReference>
<sequence length="67" mass="7426">MTKQTVSMMNIFKNPAYRGKHVILAAGKIYTAKTGKGASAILKKLEQTHPRLTPEIAYLPKSRSLIL</sequence>
<protein>
    <recommendedName>
        <fullName evidence="3">DUF5678 domain-containing protein</fullName>
    </recommendedName>
</protein>